<dbReference type="EMBL" id="JAAAID010001328">
    <property type="protein sequence ID" value="KAG0010488.1"/>
    <property type="molecule type" value="Genomic_DNA"/>
</dbReference>
<name>A0A9P6MQZ6_9FUNG</name>
<organism evidence="1 2">
    <name type="scientific">Entomortierella chlamydospora</name>
    <dbReference type="NCBI Taxonomy" id="101097"/>
    <lineage>
        <taxon>Eukaryota</taxon>
        <taxon>Fungi</taxon>
        <taxon>Fungi incertae sedis</taxon>
        <taxon>Mucoromycota</taxon>
        <taxon>Mortierellomycotina</taxon>
        <taxon>Mortierellomycetes</taxon>
        <taxon>Mortierellales</taxon>
        <taxon>Mortierellaceae</taxon>
        <taxon>Entomortierella</taxon>
    </lineage>
</organism>
<evidence type="ECO:0000313" key="2">
    <source>
        <dbReference type="Proteomes" id="UP000703661"/>
    </source>
</evidence>
<reference evidence="1" key="1">
    <citation type="journal article" date="2020" name="Fungal Divers.">
        <title>Resolving the Mortierellaceae phylogeny through synthesis of multi-gene phylogenetics and phylogenomics.</title>
        <authorList>
            <person name="Vandepol N."/>
            <person name="Liber J."/>
            <person name="Desiro A."/>
            <person name="Na H."/>
            <person name="Kennedy M."/>
            <person name="Barry K."/>
            <person name="Grigoriev I.V."/>
            <person name="Miller A.N."/>
            <person name="O'Donnell K."/>
            <person name="Stajich J.E."/>
            <person name="Bonito G."/>
        </authorList>
    </citation>
    <scope>NUCLEOTIDE SEQUENCE</scope>
    <source>
        <strain evidence="1">NRRL 2769</strain>
    </source>
</reference>
<gene>
    <name evidence="1" type="ORF">BGZ80_001440</name>
</gene>
<evidence type="ECO:0000313" key="1">
    <source>
        <dbReference type="EMBL" id="KAG0010488.1"/>
    </source>
</evidence>
<sequence>MPSEPFHPRQADPKLRNFSGCERFHVTNDNNPDLKDQLFITCSKTLDIYSAHEQWAHLRTITGISMVTTPRQILYSARARYFSWSSEQGLVHIHDLETGQIVNSTTAARSDIVHFSRDGSRIAICHSGNTISTLWTESVTPLGIVDDCIGFLTFIQDDTKLIVDVVMEDEAYGRGRQGAVVDSSNMSVINRISANISKYEQQLFSSGSNCRSIITCNGSKLDLVRLEDVTIQQYTHPRYSWLRFRVELYAAVRNSRLGSDRVYSLTVWVSDNEGKSREALVVPPLELGDILGQWLEYRVILNPATQQMIILSEILLMVLSLPTALEGNFTLLVTAWTQSDLYQVEDRNDWLWTKLSQCTHGQSYLTLLTMDHGEDVIVDMLRLHYENVFMEDPHSSLEGALALLEIFEDSGDAFKKAISDDMLTAIPIRMTSRRTSLQGFVGM</sequence>
<proteinExistence type="predicted"/>
<protein>
    <submittedName>
        <fullName evidence="1">Uncharacterized protein</fullName>
    </submittedName>
</protein>
<dbReference type="InterPro" id="IPR015943">
    <property type="entry name" value="WD40/YVTN_repeat-like_dom_sf"/>
</dbReference>
<dbReference type="Proteomes" id="UP000703661">
    <property type="component" value="Unassembled WGS sequence"/>
</dbReference>
<dbReference type="SUPFAM" id="SSF82171">
    <property type="entry name" value="DPP6 N-terminal domain-like"/>
    <property type="match status" value="1"/>
</dbReference>
<dbReference type="AlphaFoldDB" id="A0A9P6MQZ6"/>
<accession>A0A9P6MQZ6</accession>
<dbReference type="Gene3D" id="2.130.10.10">
    <property type="entry name" value="YVTN repeat-like/Quinoprotein amine dehydrogenase"/>
    <property type="match status" value="1"/>
</dbReference>
<comment type="caution">
    <text evidence="1">The sequence shown here is derived from an EMBL/GenBank/DDBJ whole genome shotgun (WGS) entry which is preliminary data.</text>
</comment>
<keyword evidence="2" id="KW-1185">Reference proteome</keyword>